<dbReference type="OrthoDB" id="108476at2"/>
<dbReference type="Pfam" id="PF13649">
    <property type="entry name" value="Methyltransf_25"/>
    <property type="match status" value="1"/>
</dbReference>
<dbReference type="EC" id="2.1.1.187" evidence="4"/>
<keyword evidence="4" id="KW-0489">Methyltransferase</keyword>
<keyword evidence="2" id="KW-0949">S-adenosyl-L-methionine</keyword>
<dbReference type="RefSeq" id="WP_042530350.1">
    <property type="nucleotide sequence ID" value="NZ_CP010827.1"/>
</dbReference>
<dbReference type="Proteomes" id="UP000031890">
    <property type="component" value="Chromosome"/>
</dbReference>
<protein>
    <submittedName>
        <fullName evidence="4">Methyltransferase family protein</fullName>
        <ecNumber evidence="4">2.1.1.187</ecNumber>
    </submittedName>
</protein>
<evidence type="ECO:0000313" key="5">
    <source>
        <dbReference type="Proteomes" id="UP000031890"/>
    </source>
</evidence>
<dbReference type="InterPro" id="IPR016718">
    <property type="entry name" value="rRNA_m1G-MeTrfase_A_prd"/>
</dbReference>
<feature type="binding site" evidence="1">
    <location>
        <position position="33"/>
    </location>
    <ligand>
        <name>Zn(2+)</name>
        <dbReference type="ChEBI" id="CHEBI:29105"/>
    </ligand>
</feature>
<keyword evidence="1" id="KW-0479">Metal-binding</keyword>
<dbReference type="STRING" id="161899.CSING_05480"/>
<evidence type="ECO:0000259" key="3">
    <source>
        <dbReference type="Pfam" id="PF13649"/>
    </source>
</evidence>
<feature type="binding site" evidence="2">
    <location>
        <begin position="115"/>
        <end position="116"/>
    </location>
    <ligand>
        <name>S-adenosyl-L-methionine</name>
        <dbReference type="ChEBI" id="CHEBI:59789"/>
    </ligand>
</feature>
<dbReference type="InterPro" id="IPR041698">
    <property type="entry name" value="Methyltransf_25"/>
</dbReference>
<feature type="domain" description="Methyltransferase" evidence="3">
    <location>
        <begin position="109"/>
        <end position="192"/>
    </location>
</feature>
<dbReference type="Gene3D" id="3.40.50.150">
    <property type="entry name" value="Vaccinia Virus protein VP39"/>
    <property type="match status" value="1"/>
</dbReference>
<dbReference type="SUPFAM" id="SSF53335">
    <property type="entry name" value="S-adenosyl-L-methionine-dependent methyltransferases"/>
    <property type="match status" value="1"/>
</dbReference>
<feature type="binding site" evidence="2">
    <location>
        <position position="203"/>
    </location>
    <ligand>
        <name>S-adenosyl-L-methionine</name>
        <dbReference type="ChEBI" id="CHEBI:59789"/>
    </ligand>
</feature>
<feature type="binding site" evidence="2">
    <location>
        <position position="73"/>
    </location>
    <ligand>
        <name>S-adenosyl-L-methionine</name>
        <dbReference type="ChEBI" id="CHEBI:59789"/>
    </ligand>
</feature>
<dbReference type="GO" id="GO:0052911">
    <property type="term" value="F:23S rRNA (guanine(745)-N(1))-methyltransferase activity"/>
    <property type="evidence" value="ECO:0007669"/>
    <property type="project" value="UniProtKB-EC"/>
</dbReference>
<gene>
    <name evidence="4" type="primary">rrmA</name>
    <name evidence="4" type="ORF">CSING_05480</name>
</gene>
<accession>A0A0B6F0D7</accession>
<dbReference type="CDD" id="cd02440">
    <property type="entry name" value="AdoMet_MTases"/>
    <property type="match status" value="1"/>
</dbReference>
<dbReference type="EMBL" id="CP010827">
    <property type="protein sequence ID" value="AJI78634.1"/>
    <property type="molecule type" value="Genomic_DNA"/>
</dbReference>
<dbReference type="AlphaFoldDB" id="A0A0B6F0D7"/>
<evidence type="ECO:0000256" key="2">
    <source>
        <dbReference type="PIRSR" id="PIRSR018249-2"/>
    </source>
</evidence>
<evidence type="ECO:0000256" key="1">
    <source>
        <dbReference type="PIRSR" id="PIRSR018249-1"/>
    </source>
</evidence>
<name>A0A0B6F0D7_9CORY</name>
<proteinExistence type="predicted"/>
<keyword evidence="4" id="KW-0808">Transferase</keyword>
<organism evidence="4 5">
    <name type="scientific">Corynebacterium singulare</name>
    <dbReference type="NCBI Taxonomy" id="161899"/>
    <lineage>
        <taxon>Bacteria</taxon>
        <taxon>Bacillati</taxon>
        <taxon>Actinomycetota</taxon>
        <taxon>Actinomycetes</taxon>
        <taxon>Mycobacteriales</taxon>
        <taxon>Corynebacteriaceae</taxon>
        <taxon>Corynebacterium</taxon>
    </lineage>
</organism>
<dbReference type="HOGENOM" id="CLU_050931_1_0_11"/>
<evidence type="ECO:0000313" key="4">
    <source>
        <dbReference type="EMBL" id="AJI78634.1"/>
    </source>
</evidence>
<sequence>MLSHIVDILADPADGSALQGADDFARLVSETGHSYDVAKQGYVTLAAGAGLKHQGDDASMVTARETYLAMGHFAPFVEAVTGAVQDALETQDAAEHAAGLDEHTAPALLEVGAGTGYYLAHTLDSIEGARGVGLDISTHAAKHLAKSHERVGAVVADVWERLPIRDNSIHAISVVFAPRNPAEFQRVLAPGGEVIVLTPQAGHLDELREPLGILGVEEGKVERLYAQAEGFLEQAAEPVDISFPITLDKASIAAQVGMSPSARHISAEELAERMASLPQALTVTAHARLDRLRSAS</sequence>
<dbReference type="KEGG" id="csx:CSING_05480"/>
<dbReference type="InterPro" id="IPR029063">
    <property type="entry name" value="SAM-dependent_MTases_sf"/>
</dbReference>
<dbReference type="PIRSF" id="PIRSF018249">
    <property type="entry name" value="MyrA_prd"/>
    <property type="match status" value="1"/>
</dbReference>
<reference evidence="4 5" key="1">
    <citation type="journal article" date="2015" name="Genome Announc.">
        <title>Complete Genome Sequence and Annotation of Corynebacterium singulare DSM 44357, Isolated from a Human Semen Specimen.</title>
        <authorList>
            <person name="Merten M."/>
            <person name="Brinkrolf K."/>
            <person name="Albersmeier A."/>
            <person name="Kutter Y."/>
            <person name="Ruckert C."/>
            <person name="Tauch A."/>
        </authorList>
    </citation>
    <scope>NUCLEOTIDE SEQUENCE [LARGE SCALE GENOMIC DNA]</scope>
    <source>
        <strain evidence="4">IBS B52218</strain>
    </source>
</reference>
<keyword evidence="1" id="KW-0862">Zinc</keyword>
<dbReference type="GO" id="GO:0046872">
    <property type="term" value="F:metal ion binding"/>
    <property type="evidence" value="ECO:0007669"/>
    <property type="project" value="UniProtKB-KW"/>
</dbReference>